<dbReference type="AlphaFoldDB" id="A0A8T1VIW6"/>
<feature type="region of interest" description="Disordered" evidence="1">
    <location>
        <begin position="446"/>
        <end position="493"/>
    </location>
</feature>
<feature type="region of interest" description="Disordered" evidence="1">
    <location>
        <begin position="305"/>
        <end position="378"/>
    </location>
</feature>
<protein>
    <submittedName>
        <fullName evidence="3">Uncharacterized protein</fullName>
    </submittedName>
</protein>
<feature type="compositionally biased region" description="Polar residues" evidence="1">
    <location>
        <begin position="1037"/>
        <end position="1055"/>
    </location>
</feature>
<feature type="signal peptide" evidence="2">
    <location>
        <begin position="1"/>
        <end position="30"/>
    </location>
</feature>
<name>A0A8T1VIW6_9STRA</name>
<evidence type="ECO:0000313" key="3">
    <source>
        <dbReference type="EMBL" id="KAG7380129.1"/>
    </source>
</evidence>
<feature type="compositionally biased region" description="Acidic residues" evidence="1">
    <location>
        <begin position="1142"/>
        <end position="1155"/>
    </location>
</feature>
<organism evidence="3 4">
    <name type="scientific">Phytophthora pseudosyringae</name>
    <dbReference type="NCBI Taxonomy" id="221518"/>
    <lineage>
        <taxon>Eukaryota</taxon>
        <taxon>Sar</taxon>
        <taxon>Stramenopiles</taxon>
        <taxon>Oomycota</taxon>
        <taxon>Peronosporomycetes</taxon>
        <taxon>Peronosporales</taxon>
        <taxon>Peronosporaceae</taxon>
        <taxon>Phytophthora</taxon>
    </lineage>
</organism>
<feature type="compositionally biased region" description="Polar residues" evidence="1">
    <location>
        <begin position="314"/>
        <end position="324"/>
    </location>
</feature>
<keyword evidence="4" id="KW-1185">Reference proteome</keyword>
<feature type="compositionally biased region" description="Low complexity" evidence="1">
    <location>
        <begin position="363"/>
        <end position="375"/>
    </location>
</feature>
<evidence type="ECO:0000256" key="2">
    <source>
        <dbReference type="SAM" id="SignalP"/>
    </source>
</evidence>
<evidence type="ECO:0000313" key="4">
    <source>
        <dbReference type="Proteomes" id="UP000694044"/>
    </source>
</evidence>
<dbReference type="OrthoDB" id="126225at2759"/>
<feature type="compositionally biased region" description="Low complexity" evidence="1">
    <location>
        <begin position="1018"/>
        <end position="1031"/>
    </location>
</feature>
<feature type="compositionally biased region" description="Low complexity" evidence="1">
    <location>
        <begin position="919"/>
        <end position="932"/>
    </location>
</feature>
<proteinExistence type="predicted"/>
<comment type="caution">
    <text evidence="3">The sequence shown here is derived from an EMBL/GenBank/DDBJ whole genome shotgun (WGS) entry which is preliminary data.</text>
</comment>
<accession>A0A8T1VIW6</accession>
<keyword evidence="2" id="KW-0732">Signal</keyword>
<dbReference type="Proteomes" id="UP000694044">
    <property type="component" value="Unassembled WGS sequence"/>
</dbReference>
<feature type="chain" id="PRO_5035851621" evidence="2">
    <location>
        <begin position="31"/>
        <end position="1173"/>
    </location>
</feature>
<feature type="region of interest" description="Disordered" evidence="1">
    <location>
        <begin position="913"/>
        <end position="1097"/>
    </location>
</feature>
<feature type="region of interest" description="Disordered" evidence="1">
    <location>
        <begin position="1129"/>
        <end position="1173"/>
    </location>
</feature>
<evidence type="ECO:0000256" key="1">
    <source>
        <dbReference type="SAM" id="MobiDB-lite"/>
    </source>
</evidence>
<feature type="compositionally biased region" description="Polar residues" evidence="1">
    <location>
        <begin position="1067"/>
        <end position="1086"/>
    </location>
</feature>
<reference evidence="3" key="1">
    <citation type="submission" date="2021-02" db="EMBL/GenBank/DDBJ databases">
        <authorList>
            <person name="Palmer J.M."/>
        </authorList>
    </citation>
    <scope>NUCLEOTIDE SEQUENCE</scope>
    <source>
        <strain evidence="3">SCRP734</strain>
    </source>
</reference>
<gene>
    <name evidence="3" type="ORF">PHYPSEUDO_007758</name>
</gene>
<feature type="compositionally biased region" description="Low complexity" evidence="1">
    <location>
        <begin position="460"/>
        <end position="489"/>
    </location>
</feature>
<sequence length="1173" mass="116574">MVYSGGVRFFIQAAALGALALSSALPSVQAKKGETAAPTQCVASDGDKSFGVQAINDNSCAKGGLGCFDKHCRYCKVLDTPKSSHLKTCLSYGVVFTSTATVAVTQGPCEVSSGDVAAGISAVTDSGCVQGGLGCFNDHCRFCKVVETPQSSGFMACSRLDFSYSAPVADTLAPATAASTVPATIAPATDVPAPIVVALVTEAPTFVPDVPTAPTPAAVSTDPPSIATDAPVISTDAPVGVSTCTIVPSAGDIDVGVNIVTDLSCASRGRGCFSDVCRFCKLKTTPQSDAYMDCALVNGVASVTEEPTAAPVASTETPSVTSGETEAPDTTIPVVPNATTEAPVDVTEAPISTTATPVDVTEEPTASPATETPVSVETRAPATTCTLVASDEDARLGISVVTDPSCSLGGVGCIGELCRFCKVTTSLQSAPFVDCASLGDWSQQSETPVVDATDSPSEVPTATTEAPTDPPAATTEAPTDASDAATETPNLVETPATVTTVPDASTEPPVVTETPVISTDIPAVPGQETCGIEAADGDIAVGVRIATDATCSAGGIGCINDVCRFCKVEITPQSETFVDCSALAGFASDATAPVDATTAIPVATIPAVPVSCDLAASTGDAAVGIRIVTDATCSVGGLGCISDVCRFCKVITSIQSAEFVDCVTVDGYVPEPVAATTAPDATTTAPGSNETCTQSASEGDLAVGVDISTDATCVSGGVGCIDNVCRFCQVTATPESAAFVSCTSLPDYTPRSQAPVDATTTAPVPVVQATCDLVVSTGDAAVGISIAGDATCAAGGVGCIDSVCRFCKVTTTVQSAAYVDCTSIAGFMLVSDGSVDSTTPPTVSSTATLAPSVPAATCGLVASEGDAAVGIDITADATCQFGGVGCIDSVCRFCKLKTTEQSAAFVGCPVTSSVDEPVASTPAPSDTASSSSNLPVGAFGPVDTTSTDVPQTTPAALDTTDADTDAPTATSDSTVTGDDESNSDEGTPAPSDTTSSSSNLPVGAFGPVDTTSTDVPQTTPADSDATSADTDVPIATGDSTVTGDDEGSSNASTEAPSVAADEPTDVPDTTSGAVDSTTDLTGNGTVVETDGSAVEGSDAIDANTLTKAPAATNATGTSDDLLTEAPVTVAESPSKAPIPTIDDFDDNWDGSDEASEANSDSTYDDSDESVEGI</sequence>
<feature type="compositionally biased region" description="Low complexity" evidence="1">
    <location>
        <begin position="952"/>
        <end position="974"/>
    </location>
</feature>
<dbReference type="EMBL" id="JAGDFM010000310">
    <property type="protein sequence ID" value="KAG7380129.1"/>
    <property type="molecule type" value="Genomic_DNA"/>
</dbReference>
<feature type="compositionally biased region" description="Acidic residues" evidence="1">
    <location>
        <begin position="1162"/>
        <end position="1173"/>
    </location>
</feature>